<dbReference type="SUPFAM" id="SSF52540">
    <property type="entry name" value="P-loop containing nucleoside triphosphate hydrolases"/>
    <property type="match status" value="1"/>
</dbReference>
<dbReference type="Pfam" id="PF18052">
    <property type="entry name" value="Rx_N"/>
    <property type="match status" value="1"/>
</dbReference>
<name>A0A8K1IB56_9POAL</name>
<dbReference type="PANTHER" id="PTHR23155">
    <property type="entry name" value="DISEASE RESISTANCE PROTEIN RP"/>
    <property type="match status" value="1"/>
</dbReference>
<dbReference type="Pfam" id="PF00931">
    <property type="entry name" value="NB-ARC"/>
    <property type="match status" value="1"/>
</dbReference>
<feature type="domain" description="Disease resistance R13L4/SHOC-2-like LRR" evidence="11">
    <location>
        <begin position="555"/>
        <end position="863"/>
    </location>
</feature>
<dbReference type="FunFam" id="1.10.10.10:FF:000322">
    <property type="entry name" value="Probable disease resistance protein At1g63360"/>
    <property type="match status" value="1"/>
</dbReference>
<evidence type="ECO:0000259" key="11">
    <source>
        <dbReference type="Pfam" id="PF23598"/>
    </source>
</evidence>
<dbReference type="GO" id="GO:0042742">
    <property type="term" value="P:defense response to bacterium"/>
    <property type="evidence" value="ECO:0007669"/>
    <property type="project" value="UniProtKB-ARBA"/>
</dbReference>
<evidence type="ECO:0000256" key="5">
    <source>
        <dbReference type="ARBA" id="ARBA00022821"/>
    </source>
</evidence>
<dbReference type="InterPro" id="IPR055414">
    <property type="entry name" value="LRR_R13L4/SHOC2-like"/>
</dbReference>
<comment type="similarity">
    <text evidence="1">Belongs to the disease resistance NB-LRR family.</text>
</comment>
<dbReference type="InterPro" id="IPR036388">
    <property type="entry name" value="WH-like_DNA-bd_sf"/>
</dbReference>
<dbReference type="InterPro" id="IPR038005">
    <property type="entry name" value="RX-like_CC"/>
</dbReference>
<evidence type="ECO:0000259" key="8">
    <source>
        <dbReference type="Pfam" id="PF00931"/>
    </source>
</evidence>
<dbReference type="InterPro" id="IPR042197">
    <property type="entry name" value="Apaf_helical"/>
</dbReference>
<reference evidence="12" key="1">
    <citation type="submission" date="2021-07" db="EMBL/GenBank/DDBJ databases">
        <title>Genome-wide identification of the NLR gene family in Haynaldia villosa by SMRT-RenSeq.</title>
        <authorList>
            <person name="Huang Z."/>
            <person name="Qiao F."/>
            <person name="Yang B."/>
            <person name="Liu J."/>
            <person name="Liu Y."/>
            <person name="Wulff B.B.H."/>
            <person name="Hu P."/>
            <person name="Lv Z."/>
            <person name="Zhang R."/>
            <person name="Chen P."/>
            <person name="Xing L."/>
            <person name="Cao A."/>
        </authorList>
    </citation>
    <scope>NUCLEOTIDE SEQUENCE</scope>
    <source>
        <strain evidence="12">Hv_Contig_1343_nlr_1</strain>
    </source>
</reference>
<dbReference type="Gene3D" id="1.10.8.430">
    <property type="entry name" value="Helical domain of apoptotic protease-activating factors"/>
    <property type="match status" value="1"/>
</dbReference>
<dbReference type="GO" id="GO:0009626">
    <property type="term" value="P:plant-type hypersensitive response"/>
    <property type="evidence" value="ECO:0007669"/>
    <property type="project" value="UniProtKB-ARBA"/>
</dbReference>
<dbReference type="InterPro" id="IPR027417">
    <property type="entry name" value="P-loop_NTPase"/>
</dbReference>
<proteinExistence type="evidence at transcript level"/>
<dbReference type="FunFam" id="3.40.50.300:FF:001091">
    <property type="entry name" value="Probable disease resistance protein At1g61300"/>
    <property type="match status" value="1"/>
</dbReference>
<sequence length="922" mass="103713">MAVVSAAHGAFGPLLGKLTALLADECGRLKGVRREVRSLRSELASMHAALKEYTKLEHPNEQVKAWISLVRELAYDTEDVFDKFIHHLGDTRDHDDGGFKEFFRKTVRRLKTLGARRGIAGEIHDLKNRIRQVKELKDCYKLNDAPSTSTGPAALDPRLHALFADEAHLVGVEDPRDDLVKWTVEDGNKHCKALSIVGFGGLGKTTLANQVYREIQAKFDSHAFVSVSQKPDIRKIIKDLISQVSFEDGSTKDTSGWDERKCIAKLRDLLQDRRYLVIIDDLWSTQVWNTIKCAFPENDCCSRIITTTRIVDVANSCCLGTDDRVYAMEPLSDVNSRRLFFKRIFGSDGCCPDMLKEVSNEILKKCGGLPLAIISMSSLLANRPAMKEEWEKVKRSIGSALENNQSLDGMNSILSLSYNDLPPNLKTCLLYLSLFPEDYEIERERLVRRWIAEGFILEQREQSQQEVAEDYFYQLINKSMVQPVDIGYDGKARACRVHDMVLEIIISKAVEENFVTVVGRGQTSLKSQHGFIRRLSIQNIDQDMASTLANEDLSHVRSLTVTSSGCMKHVPSLNEFEALRVLDFEGIQDLEGYDMSNIDKLFHLKYLSFRDTNMWKVPPRVVLLYDLEVLDLRGIYIQDLPAGIVCLSKIQYLPTQTFCEVPHGISNMRNLRVAPNFDITKSSLDALEELGSLTRLNELGFSLDSGHMKRSYQEMLLSSLCKLGSCKLQSVCIFHSSVWDHDGSINFLDSWSPPPSSLQSFLLDGVIYFASVPKWISPALTSLSSLQMNLVELREEGLHTLGELPSLVVLYLSLRKGPRKKLAIIGFPSLKKFGLCGKEGAYITFMKGSMAKLEDLTLSYDVSLERVSYAIRSKSAVAVIENEAAAHPNHPEVDTGLLLWGPDKDQSDETGNDEEKYKEEGN</sequence>
<dbReference type="AlphaFoldDB" id="A0A8K1IB56"/>
<dbReference type="InterPro" id="IPR032675">
    <property type="entry name" value="LRR_dom_sf"/>
</dbReference>
<evidence type="ECO:0000256" key="2">
    <source>
        <dbReference type="ARBA" id="ARBA00022614"/>
    </source>
</evidence>
<dbReference type="PRINTS" id="PR00364">
    <property type="entry name" value="DISEASERSIST"/>
</dbReference>
<dbReference type="CDD" id="cd14798">
    <property type="entry name" value="RX-CC_like"/>
    <property type="match status" value="1"/>
</dbReference>
<organism evidence="12">
    <name type="scientific">Dasypyrum villosum</name>
    <dbReference type="NCBI Taxonomy" id="40247"/>
    <lineage>
        <taxon>Eukaryota</taxon>
        <taxon>Viridiplantae</taxon>
        <taxon>Streptophyta</taxon>
        <taxon>Embryophyta</taxon>
        <taxon>Tracheophyta</taxon>
        <taxon>Spermatophyta</taxon>
        <taxon>Magnoliopsida</taxon>
        <taxon>Liliopsida</taxon>
        <taxon>Poales</taxon>
        <taxon>Poaceae</taxon>
        <taxon>BOP clade</taxon>
        <taxon>Pooideae</taxon>
        <taxon>Triticodae</taxon>
        <taxon>Triticeae</taxon>
        <taxon>Triticinae</taxon>
        <taxon>Dasypyrum</taxon>
    </lineage>
</organism>
<evidence type="ECO:0000256" key="7">
    <source>
        <dbReference type="SAM" id="MobiDB-lite"/>
    </source>
</evidence>
<dbReference type="GO" id="GO:0043531">
    <property type="term" value="F:ADP binding"/>
    <property type="evidence" value="ECO:0007669"/>
    <property type="project" value="InterPro"/>
</dbReference>
<feature type="domain" description="Disease resistance protein winged helix" evidence="10">
    <location>
        <begin position="434"/>
        <end position="505"/>
    </location>
</feature>
<feature type="domain" description="NB-ARC" evidence="8">
    <location>
        <begin position="176"/>
        <end position="342"/>
    </location>
</feature>
<evidence type="ECO:0000256" key="3">
    <source>
        <dbReference type="ARBA" id="ARBA00022737"/>
    </source>
</evidence>
<dbReference type="SUPFAM" id="SSF52058">
    <property type="entry name" value="L domain-like"/>
    <property type="match status" value="1"/>
</dbReference>
<dbReference type="InterPro" id="IPR002182">
    <property type="entry name" value="NB-ARC"/>
</dbReference>
<keyword evidence="4" id="KW-0547">Nucleotide-binding</keyword>
<evidence type="ECO:0000256" key="1">
    <source>
        <dbReference type="ARBA" id="ARBA00008894"/>
    </source>
</evidence>
<dbReference type="EMBL" id="MZ672956">
    <property type="protein sequence ID" value="UBY07555.1"/>
    <property type="molecule type" value="mRNA"/>
</dbReference>
<dbReference type="PANTHER" id="PTHR23155:SF1167">
    <property type="entry name" value="OS08G0412100 PROTEIN"/>
    <property type="match status" value="1"/>
</dbReference>
<keyword evidence="6" id="KW-0175">Coiled coil</keyword>
<accession>A0A8K1IB56</accession>
<dbReference type="Gene3D" id="1.10.10.10">
    <property type="entry name" value="Winged helix-like DNA-binding domain superfamily/Winged helix DNA-binding domain"/>
    <property type="match status" value="1"/>
</dbReference>
<feature type="domain" description="Disease resistance N-terminal" evidence="9">
    <location>
        <begin position="12"/>
        <end position="94"/>
    </location>
</feature>
<evidence type="ECO:0000259" key="10">
    <source>
        <dbReference type="Pfam" id="PF23559"/>
    </source>
</evidence>
<dbReference type="InterPro" id="IPR044974">
    <property type="entry name" value="Disease_R_plants"/>
</dbReference>
<dbReference type="Gene3D" id="3.80.10.10">
    <property type="entry name" value="Ribonuclease Inhibitor"/>
    <property type="match status" value="1"/>
</dbReference>
<evidence type="ECO:0000256" key="6">
    <source>
        <dbReference type="ARBA" id="ARBA00023054"/>
    </source>
</evidence>
<protein>
    <submittedName>
        <fullName evidence="12">NBS-LRR disease resistance protein</fullName>
    </submittedName>
</protein>
<keyword evidence="2" id="KW-0433">Leucine-rich repeat</keyword>
<dbReference type="InterPro" id="IPR041118">
    <property type="entry name" value="Rx_N"/>
</dbReference>
<feature type="region of interest" description="Disordered" evidence="7">
    <location>
        <begin position="889"/>
        <end position="922"/>
    </location>
</feature>
<feature type="compositionally biased region" description="Basic and acidic residues" evidence="7">
    <location>
        <begin position="902"/>
        <end position="922"/>
    </location>
</feature>
<dbReference type="Pfam" id="PF23559">
    <property type="entry name" value="WHD_DRP"/>
    <property type="match status" value="1"/>
</dbReference>
<dbReference type="Gene3D" id="3.40.50.300">
    <property type="entry name" value="P-loop containing nucleotide triphosphate hydrolases"/>
    <property type="match status" value="1"/>
</dbReference>
<dbReference type="GO" id="GO:0002758">
    <property type="term" value="P:innate immune response-activating signaling pathway"/>
    <property type="evidence" value="ECO:0007669"/>
    <property type="project" value="UniProtKB-ARBA"/>
</dbReference>
<dbReference type="Pfam" id="PF23598">
    <property type="entry name" value="LRR_14"/>
    <property type="match status" value="1"/>
</dbReference>
<evidence type="ECO:0000256" key="4">
    <source>
        <dbReference type="ARBA" id="ARBA00022741"/>
    </source>
</evidence>
<keyword evidence="3" id="KW-0677">Repeat</keyword>
<dbReference type="Gene3D" id="1.20.5.4130">
    <property type="match status" value="1"/>
</dbReference>
<dbReference type="InterPro" id="IPR058922">
    <property type="entry name" value="WHD_DRP"/>
</dbReference>
<evidence type="ECO:0000259" key="9">
    <source>
        <dbReference type="Pfam" id="PF18052"/>
    </source>
</evidence>
<evidence type="ECO:0000313" key="12">
    <source>
        <dbReference type="EMBL" id="UBY07555.1"/>
    </source>
</evidence>
<keyword evidence="5" id="KW-0611">Plant defense</keyword>